<evidence type="ECO:0000313" key="5">
    <source>
        <dbReference type="Proteomes" id="UP000775547"/>
    </source>
</evidence>
<evidence type="ECO:0000256" key="3">
    <source>
        <dbReference type="ARBA" id="ARBA00022927"/>
    </source>
</evidence>
<dbReference type="OrthoDB" id="10255285at2759"/>
<evidence type="ECO:0008006" key="6">
    <source>
        <dbReference type="Google" id="ProtNLM"/>
    </source>
</evidence>
<reference evidence="4" key="2">
    <citation type="submission" date="2021-10" db="EMBL/GenBank/DDBJ databases">
        <title>Phylogenomics reveals ancestral predisposition of the termite-cultivated fungus Termitomyces towards a domesticated lifestyle.</title>
        <authorList>
            <person name="Auxier B."/>
            <person name="Grum-Grzhimaylo A."/>
            <person name="Cardenas M.E."/>
            <person name="Lodge J.D."/>
            <person name="Laessoe T."/>
            <person name="Pedersen O."/>
            <person name="Smith M.E."/>
            <person name="Kuyper T.W."/>
            <person name="Franco-Molano E.A."/>
            <person name="Baroni T.J."/>
            <person name="Aanen D.K."/>
        </authorList>
    </citation>
    <scope>NUCLEOTIDE SEQUENCE</scope>
    <source>
        <strain evidence="4">AP01</strain>
        <tissue evidence="4">Mycelium</tissue>
    </source>
</reference>
<dbReference type="InterPro" id="IPR007681">
    <property type="entry name" value="Mog1"/>
</dbReference>
<reference evidence="4" key="1">
    <citation type="submission" date="2020-07" db="EMBL/GenBank/DDBJ databases">
        <authorList>
            <person name="Nieuwenhuis M."/>
            <person name="Van De Peppel L.J.J."/>
        </authorList>
    </citation>
    <scope>NUCLEOTIDE SEQUENCE</scope>
    <source>
        <strain evidence="4">AP01</strain>
        <tissue evidence="4">Mycelium</tissue>
    </source>
</reference>
<accession>A0A9P7GD45</accession>
<sequence>MTSYQKRDLFGGAITANTPSNVIDAADLRQVPDTQEVFLFPDSNISIIVEILEKVDASHFEDAVKQVHASYCHAPKLILVLRFHFASLAHDNSAQSATIESVAVIPNDRGDATPSAIVLVGVQNVPKFNHSTPDEVLILLALYRLEQKNVDLVVTFNIPTASSDGGAVSREGAEVARSQFDALVRSLHIVDFGLFV</sequence>
<dbReference type="Pfam" id="PF04603">
    <property type="entry name" value="Mog1"/>
    <property type="match status" value="1"/>
</dbReference>
<gene>
    <name evidence="4" type="ORF">DXG03_007284</name>
</gene>
<proteinExistence type="inferred from homology"/>
<dbReference type="InterPro" id="IPR016123">
    <property type="entry name" value="Mog1/PsbP_a/b/a-sand"/>
</dbReference>
<protein>
    <recommendedName>
        <fullName evidence="6">Ran guanine nucleotide release factor</fullName>
    </recommendedName>
</protein>
<keyword evidence="5" id="KW-1185">Reference proteome</keyword>
<dbReference type="GO" id="GO:0005085">
    <property type="term" value="F:guanyl-nucleotide exchange factor activity"/>
    <property type="evidence" value="ECO:0007669"/>
    <property type="project" value="TreeGrafter"/>
</dbReference>
<dbReference type="PANTHER" id="PTHR15837">
    <property type="entry name" value="RAN GUANINE NUCLEOTIDE RELEASE FACTOR"/>
    <property type="match status" value="1"/>
</dbReference>
<dbReference type="Proteomes" id="UP000775547">
    <property type="component" value="Unassembled WGS sequence"/>
</dbReference>
<evidence type="ECO:0000256" key="2">
    <source>
        <dbReference type="ARBA" id="ARBA00022448"/>
    </source>
</evidence>
<keyword evidence="3" id="KW-0653">Protein transport</keyword>
<evidence type="ECO:0000313" key="4">
    <source>
        <dbReference type="EMBL" id="KAG5645007.1"/>
    </source>
</evidence>
<evidence type="ECO:0000256" key="1">
    <source>
        <dbReference type="ARBA" id="ARBA00010307"/>
    </source>
</evidence>
<dbReference type="GO" id="GO:0005634">
    <property type="term" value="C:nucleus"/>
    <property type="evidence" value="ECO:0007669"/>
    <property type="project" value="TreeGrafter"/>
</dbReference>
<dbReference type="SUPFAM" id="SSF55724">
    <property type="entry name" value="Mog1p/PsbP-like"/>
    <property type="match status" value="1"/>
</dbReference>
<dbReference type="PANTHER" id="PTHR15837:SF0">
    <property type="entry name" value="RAN GUANINE NUCLEOTIDE RELEASE FACTOR"/>
    <property type="match status" value="1"/>
</dbReference>
<dbReference type="AlphaFoldDB" id="A0A9P7GD45"/>
<dbReference type="EMBL" id="JABCKV010000052">
    <property type="protein sequence ID" value="KAG5645007.1"/>
    <property type="molecule type" value="Genomic_DNA"/>
</dbReference>
<dbReference type="GO" id="GO:0006606">
    <property type="term" value="P:protein import into nucleus"/>
    <property type="evidence" value="ECO:0007669"/>
    <property type="project" value="TreeGrafter"/>
</dbReference>
<dbReference type="GO" id="GO:0031267">
    <property type="term" value="F:small GTPase binding"/>
    <property type="evidence" value="ECO:0007669"/>
    <property type="project" value="TreeGrafter"/>
</dbReference>
<organism evidence="4 5">
    <name type="scientific">Asterophora parasitica</name>
    <dbReference type="NCBI Taxonomy" id="117018"/>
    <lineage>
        <taxon>Eukaryota</taxon>
        <taxon>Fungi</taxon>
        <taxon>Dikarya</taxon>
        <taxon>Basidiomycota</taxon>
        <taxon>Agaricomycotina</taxon>
        <taxon>Agaricomycetes</taxon>
        <taxon>Agaricomycetidae</taxon>
        <taxon>Agaricales</taxon>
        <taxon>Tricholomatineae</taxon>
        <taxon>Lyophyllaceae</taxon>
        <taxon>Asterophora</taxon>
    </lineage>
</organism>
<comment type="similarity">
    <text evidence="1">Belongs to the MOG1 family.</text>
</comment>
<dbReference type="Gene3D" id="3.40.1000.10">
    <property type="entry name" value="Mog1/PsbP, alpha/beta/alpha sandwich"/>
    <property type="match status" value="1"/>
</dbReference>
<comment type="caution">
    <text evidence="4">The sequence shown here is derived from an EMBL/GenBank/DDBJ whole genome shotgun (WGS) entry which is preliminary data.</text>
</comment>
<name>A0A9P7GD45_9AGAR</name>
<keyword evidence="2" id="KW-0813">Transport</keyword>